<dbReference type="GO" id="GO:0000329">
    <property type="term" value="C:fungal-type vacuole membrane"/>
    <property type="evidence" value="ECO:0007669"/>
    <property type="project" value="TreeGrafter"/>
</dbReference>
<dbReference type="InterPro" id="IPR020846">
    <property type="entry name" value="MFS_dom"/>
</dbReference>
<dbReference type="PROSITE" id="PS50850">
    <property type="entry name" value="MFS"/>
    <property type="match status" value="1"/>
</dbReference>
<feature type="transmembrane region" description="Helical" evidence="6">
    <location>
        <begin position="472"/>
        <end position="493"/>
    </location>
</feature>
<dbReference type="PANTHER" id="PTHR23501">
    <property type="entry name" value="MAJOR FACILITATOR SUPERFAMILY"/>
    <property type="match status" value="1"/>
</dbReference>
<feature type="compositionally biased region" description="Polar residues" evidence="5">
    <location>
        <begin position="1"/>
        <end position="11"/>
    </location>
</feature>
<dbReference type="Gene3D" id="1.20.1250.20">
    <property type="entry name" value="MFS general substrate transporter like domains"/>
    <property type="match status" value="2"/>
</dbReference>
<keyword evidence="4 6" id="KW-0472">Membrane</keyword>
<feature type="transmembrane region" description="Helical" evidence="6">
    <location>
        <begin position="551"/>
        <end position="571"/>
    </location>
</feature>
<feature type="transmembrane region" description="Helical" evidence="6">
    <location>
        <begin position="277"/>
        <end position="294"/>
    </location>
</feature>
<feature type="transmembrane region" description="Helical" evidence="6">
    <location>
        <begin position="440"/>
        <end position="460"/>
    </location>
</feature>
<feature type="domain" description="Major facilitator superfamily (MFS) profile" evidence="7">
    <location>
        <begin position="80"/>
        <end position="580"/>
    </location>
</feature>
<keyword evidence="3 6" id="KW-1133">Transmembrane helix</keyword>
<keyword evidence="9" id="KW-1185">Reference proteome</keyword>
<dbReference type="AlphaFoldDB" id="A0AA38VSW4"/>
<feature type="transmembrane region" description="Helical" evidence="6">
    <location>
        <begin position="408"/>
        <end position="428"/>
    </location>
</feature>
<feature type="transmembrane region" description="Helical" evidence="6">
    <location>
        <begin position="345"/>
        <end position="369"/>
    </location>
</feature>
<keyword evidence="2 6" id="KW-0812">Transmembrane</keyword>
<evidence type="ECO:0000256" key="3">
    <source>
        <dbReference type="ARBA" id="ARBA00022989"/>
    </source>
</evidence>
<feature type="transmembrane region" description="Helical" evidence="6">
    <location>
        <begin position="381"/>
        <end position="401"/>
    </location>
</feature>
<dbReference type="SUPFAM" id="SSF103473">
    <property type="entry name" value="MFS general substrate transporter"/>
    <property type="match status" value="1"/>
</dbReference>
<evidence type="ECO:0000259" key="7">
    <source>
        <dbReference type="PROSITE" id="PS50850"/>
    </source>
</evidence>
<evidence type="ECO:0000256" key="4">
    <source>
        <dbReference type="ARBA" id="ARBA00023136"/>
    </source>
</evidence>
<gene>
    <name evidence="8" type="ORF">NKR19_g5374</name>
</gene>
<feature type="transmembrane region" description="Helical" evidence="6">
    <location>
        <begin position="238"/>
        <end position="257"/>
    </location>
</feature>
<organism evidence="8 9">
    <name type="scientific">Coniochaeta hoffmannii</name>
    <dbReference type="NCBI Taxonomy" id="91930"/>
    <lineage>
        <taxon>Eukaryota</taxon>
        <taxon>Fungi</taxon>
        <taxon>Dikarya</taxon>
        <taxon>Ascomycota</taxon>
        <taxon>Pezizomycotina</taxon>
        <taxon>Sordariomycetes</taxon>
        <taxon>Sordariomycetidae</taxon>
        <taxon>Coniochaetales</taxon>
        <taxon>Coniochaetaceae</taxon>
        <taxon>Coniochaeta</taxon>
    </lineage>
</organism>
<evidence type="ECO:0000256" key="2">
    <source>
        <dbReference type="ARBA" id="ARBA00022692"/>
    </source>
</evidence>
<dbReference type="GO" id="GO:0015174">
    <property type="term" value="F:basic amino acid transmembrane transporter activity"/>
    <property type="evidence" value="ECO:0007669"/>
    <property type="project" value="TreeGrafter"/>
</dbReference>
<evidence type="ECO:0000313" key="9">
    <source>
        <dbReference type="Proteomes" id="UP001174691"/>
    </source>
</evidence>
<reference evidence="8" key="1">
    <citation type="submission" date="2022-07" db="EMBL/GenBank/DDBJ databases">
        <title>Fungi with potential for degradation of polypropylene.</title>
        <authorList>
            <person name="Gostincar C."/>
        </authorList>
    </citation>
    <scope>NUCLEOTIDE SEQUENCE</scope>
    <source>
        <strain evidence="8">EXF-13287</strain>
    </source>
</reference>
<dbReference type="PANTHER" id="PTHR23501:SF33">
    <property type="entry name" value="MAJOR FACILITATOR SUPERFAMILY (MFS) PROFILE DOMAIN-CONTAINING PROTEIN"/>
    <property type="match status" value="1"/>
</dbReference>
<dbReference type="EMBL" id="JANBVN010000073">
    <property type="protein sequence ID" value="KAJ9150167.1"/>
    <property type="molecule type" value="Genomic_DNA"/>
</dbReference>
<evidence type="ECO:0000256" key="1">
    <source>
        <dbReference type="ARBA" id="ARBA00004141"/>
    </source>
</evidence>
<comment type="subcellular location">
    <subcellularLocation>
        <location evidence="1">Membrane</location>
        <topology evidence="1">Multi-pass membrane protein</topology>
    </subcellularLocation>
</comment>
<feature type="transmembrane region" description="Helical" evidence="6">
    <location>
        <begin position="170"/>
        <end position="194"/>
    </location>
</feature>
<sequence>MTKNLPATSTELPHESSPLLKASDAQTYGGSKASSISSVSATNFSGASTPEVEAEAAAWIDDVGDSSPKESTARTHVAKTISILLIGILVAEIDGSIVMATHPLIASEFNDLGNSTWLITGFALAGAVTQPLYGKLSDIYGRKAVIILAYAVFAIGCAIVGLGQSMSQVILGRVISGAGSSGMTVLVSILITDLVPIRDVAQWRSWVNIAATTGRSLGGPLGGWLADVIGWRWSFLGQAPVVIFALILCAICLPASAPNHGNSSSETAWQRLRRIDFKGAAIFGAMILAFLVPAELGGAHLPWSHPVISILFASSIVLLFIFIAVEKRTDEPIIPLEIFHNRDAVLSYLIMGLQGAAQIGMMFSVPLYFRITSRTSNAEAGAHLFPAVAGNCVGGLLSGLFIKRSGRYKVLCTFATVSSSACYLLLMLRWHGNTNWLESLYIMPGGFGSGIAQSALFISLQAAIGAEHMAPAVSMMYLSTRVCMMTGLVSSSATTRQFLRVGLKSRLDGLGLEPRRRDEVIAQAVSDVGYVDGTRGRLREAVVGAYVDGLWWSHGLSLMFSLTGLGGTLLLRQRRLGHGK</sequence>
<evidence type="ECO:0000256" key="5">
    <source>
        <dbReference type="SAM" id="MobiDB-lite"/>
    </source>
</evidence>
<comment type="caution">
    <text evidence="8">The sequence shown here is derived from an EMBL/GenBank/DDBJ whole genome shotgun (WGS) entry which is preliminary data.</text>
</comment>
<dbReference type="Proteomes" id="UP001174691">
    <property type="component" value="Unassembled WGS sequence"/>
</dbReference>
<evidence type="ECO:0000256" key="6">
    <source>
        <dbReference type="SAM" id="Phobius"/>
    </source>
</evidence>
<protein>
    <submittedName>
        <fullName evidence="8">MFS general substrate transporter</fullName>
    </submittedName>
</protein>
<dbReference type="Pfam" id="PF07690">
    <property type="entry name" value="MFS_1"/>
    <property type="match status" value="1"/>
</dbReference>
<feature type="transmembrane region" description="Helical" evidence="6">
    <location>
        <begin position="83"/>
        <end position="105"/>
    </location>
</feature>
<evidence type="ECO:0000313" key="8">
    <source>
        <dbReference type="EMBL" id="KAJ9150167.1"/>
    </source>
</evidence>
<proteinExistence type="predicted"/>
<feature type="region of interest" description="Disordered" evidence="5">
    <location>
        <begin position="1"/>
        <end position="36"/>
    </location>
</feature>
<feature type="transmembrane region" description="Helical" evidence="6">
    <location>
        <begin position="145"/>
        <end position="164"/>
    </location>
</feature>
<accession>A0AA38VSW4</accession>
<dbReference type="InterPro" id="IPR011701">
    <property type="entry name" value="MFS"/>
</dbReference>
<dbReference type="InterPro" id="IPR036259">
    <property type="entry name" value="MFS_trans_sf"/>
</dbReference>
<name>A0AA38VSW4_9PEZI</name>
<feature type="transmembrane region" description="Helical" evidence="6">
    <location>
        <begin position="306"/>
        <end position="325"/>
    </location>
</feature>